<accession>A0A9P5U2W2</accession>
<evidence type="ECO:0000313" key="3">
    <source>
        <dbReference type="EMBL" id="KAF9063962.1"/>
    </source>
</evidence>
<sequence length="202" mass="22823">MLLIKILLALSWVLASCLATIASPLMIPVDGDNTGMTRTENRRSLDRRVNSKPAAKEEQPIKVPVQLWIAHQGEAGEHWALVIDSTNGFDVQLAGNPAINLLKPRKFNFDTNSSQKLRNLNCQATFKTKSEMDSVFSQLENLSMSVLATEKGGNCMDYVRMALTKLEHGKHILEIPPAFEKLWNDNYKEVQARVWGWEWMKA</sequence>
<comment type="caution">
    <text evidence="3">The sequence shown here is derived from an EMBL/GenBank/DDBJ whole genome shotgun (WGS) entry which is preliminary data.</text>
</comment>
<gene>
    <name evidence="3" type="ORF">BDP27DRAFT_1367582</name>
</gene>
<name>A0A9P5U2W2_9AGAR</name>
<evidence type="ECO:0008006" key="5">
    <source>
        <dbReference type="Google" id="ProtNLM"/>
    </source>
</evidence>
<feature type="signal peptide" evidence="2">
    <location>
        <begin position="1"/>
        <end position="19"/>
    </location>
</feature>
<organism evidence="3 4">
    <name type="scientific">Rhodocollybia butyracea</name>
    <dbReference type="NCBI Taxonomy" id="206335"/>
    <lineage>
        <taxon>Eukaryota</taxon>
        <taxon>Fungi</taxon>
        <taxon>Dikarya</taxon>
        <taxon>Basidiomycota</taxon>
        <taxon>Agaricomycotina</taxon>
        <taxon>Agaricomycetes</taxon>
        <taxon>Agaricomycetidae</taxon>
        <taxon>Agaricales</taxon>
        <taxon>Marasmiineae</taxon>
        <taxon>Omphalotaceae</taxon>
        <taxon>Rhodocollybia</taxon>
    </lineage>
</organism>
<feature type="chain" id="PRO_5040204187" description="Ubiquitin-like protease family profile domain-containing protein" evidence="2">
    <location>
        <begin position="20"/>
        <end position="202"/>
    </location>
</feature>
<proteinExistence type="predicted"/>
<evidence type="ECO:0000256" key="2">
    <source>
        <dbReference type="SAM" id="SignalP"/>
    </source>
</evidence>
<dbReference type="PROSITE" id="PS51257">
    <property type="entry name" value="PROKAR_LIPOPROTEIN"/>
    <property type="match status" value="1"/>
</dbReference>
<dbReference type="AlphaFoldDB" id="A0A9P5U2W2"/>
<reference evidence="3" key="1">
    <citation type="submission" date="2020-11" db="EMBL/GenBank/DDBJ databases">
        <authorList>
            <consortium name="DOE Joint Genome Institute"/>
            <person name="Ahrendt S."/>
            <person name="Riley R."/>
            <person name="Andreopoulos W."/>
            <person name="Labutti K."/>
            <person name="Pangilinan J."/>
            <person name="Ruiz-Duenas F.J."/>
            <person name="Barrasa J.M."/>
            <person name="Sanchez-Garcia M."/>
            <person name="Camarero S."/>
            <person name="Miyauchi S."/>
            <person name="Serrano A."/>
            <person name="Linde D."/>
            <person name="Babiker R."/>
            <person name="Drula E."/>
            <person name="Ayuso-Fernandez I."/>
            <person name="Pacheco R."/>
            <person name="Padilla G."/>
            <person name="Ferreira P."/>
            <person name="Barriuso J."/>
            <person name="Kellner H."/>
            <person name="Castanera R."/>
            <person name="Alfaro M."/>
            <person name="Ramirez L."/>
            <person name="Pisabarro A.G."/>
            <person name="Kuo A."/>
            <person name="Tritt A."/>
            <person name="Lipzen A."/>
            <person name="He G."/>
            <person name="Yan M."/>
            <person name="Ng V."/>
            <person name="Cullen D."/>
            <person name="Martin F."/>
            <person name="Rosso M.-N."/>
            <person name="Henrissat B."/>
            <person name="Hibbett D."/>
            <person name="Martinez A.T."/>
            <person name="Grigoriev I.V."/>
        </authorList>
    </citation>
    <scope>NUCLEOTIDE SEQUENCE</scope>
    <source>
        <strain evidence="3">AH 40177</strain>
    </source>
</reference>
<dbReference type="EMBL" id="JADNRY010000134">
    <property type="protein sequence ID" value="KAF9063962.1"/>
    <property type="molecule type" value="Genomic_DNA"/>
</dbReference>
<protein>
    <recommendedName>
        <fullName evidence="5">Ubiquitin-like protease family profile domain-containing protein</fullName>
    </recommendedName>
</protein>
<keyword evidence="4" id="KW-1185">Reference proteome</keyword>
<dbReference type="Proteomes" id="UP000772434">
    <property type="component" value="Unassembled WGS sequence"/>
</dbReference>
<feature type="compositionally biased region" description="Basic and acidic residues" evidence="1">
    <location>
        <begin position="39"/>
        <end position="58"/>
    </location>
</feature>
<evidence type="ECO:0000256" key="1">
    <source>
        <dbReference type="SAM" id="MobiDB-lite"/>
    </source>
</evidence>
<keyword evidence="2" id="KW-0732">Signal</keyword>
<dbReference type="OrthoDB" id="3054873at2759"/>
<feature type="region of interest" description="Disordered" evidence="1">
    <location>
        <begin position="37"/>
        <end position="58"/>
    </location>
</feature>
<evidence type="ECO:0000313" key="4">
    <source>
        <dbReference type="Proteomes" id="UP000772434"/>
    </source>
</evidence>